<dbReference type="SUPFAM" id="SSF49478">
    <property type="entry name" value="Cna protein B-type domain"/>
    <property type="match status" value="1"/>
</dbReference>
<dbReference type="InterPro" id="IPR032675">
    <property type="entry name" value="LRR_dom_sf"/>
</dbReference>
<dbReference type="RefSeq" id="WP_270452894.1">
    <property type="nucleotide sequence ID" value="NZ_JADPIE010000002.1"/>
</dbReference>
<dbReference type="InterPro" id="IPR026906">
    <property type="entry name" value="LRR_5"/>
</dbReference>
<dbReference type="InterPro" id="IPR008334">
    <property type="entry name" value="5'-Nucleotdase_C"/>
</dbReference>
<dbReference type="Gene3D" id="3.90.780.10">
    <property type="entry name" value="5'-Nucleotidase, C-terminal domain"/>
    <property type="match status" value="1"/>
</dbReference>
<organism evidence="2 3">
    <name type="scientific">Halonatronomonas betaini</name>
    <dbReference type="NCBI Taxonomy" id="2778430"/>
    <lineage>
        <taxon>Bacteria</taxon>
        <taxon>Bacillati</taxon>
        <taxon>Bacillota</taxon>
        <taxon>Clostridia</taxon>
        <taxon>Halanaerobiales</taxon>
        <taxon>Halarsenatibacteraceae</taxon>
        <taxon>Halonatronomonas</taxon>
    </lineage>
</organism>
<dbReference type="SUPFAM" id="SSF55816">
    <property type="entry name" value="5'-nucleotidase (syn. UDP-sugar hydrolase), C-terminal domain"/>
    <property type="match status" value="1"/>
</dbReference>
<proteinExistence type="predicted"/>
<gene>
    <name evidence="2" type="ORF">I0Q91_03440</name>
</gene>
<dbReference type="Proteomes" id="UP000621436">
    <property type="component" value="Unassembled WGS sequence"/>
</dbReference>
<evidence type="ECO:0000313" key="3">
    <source>
        <dbReference type="Proteomes" id="UP000621436"/>
    </source>
</evidence>
<dbReference type="GO" id="GO:0009166">
    <property type="term" value="P:nucleotide catabolic process"/>
    <property type="evidence" value="ECO:0007669"/>
    <property type="project" value="InterPro"/>
</dbReference>
<keyword evidence="3" id="KW-1185">Reference proteome</keyword>
<accession>A0A931F704</accession>
<dbReference type="Gene3D" id="2.60.40.1120">
    <property type="entry name" value="Carboxypeptidase-like, regulatory domain"/>
    <property type="match status" value="1"/>
</dbReference>
<dbReference type="PROSITE" id="PS51257">
    <property type="entry name" value="PROKAR_LIPOPROTEIN"/>
    <property type="match status" value="1"/>
</dbReference>
<dbReference type="InterPro" id="IPR053139">
    <property type="entry name" value="Surface_bspA-like"/>
</dbReference>
<evidence type="ECO:0000313" key="2">
    <source>
        <dbReference type="EMBL" id="MBF8436121.1"/>
    </source>
</evidence>
<dbReference type="GO" id="GO:0016787">
    <property type="term" value="F:hydrolase activity"/>
    <property type="evidence" value="ECO:0007669"/>
    <property type="project" value="InterPro"/>
</dbReference>
<dbReference type="AlphaFoldDB" id="A0A931F704"/>
<dbReference type="Pfam" id="PF13306">
    <property type="entry name" value="LRR_5"/>
    <property type="match status" value="2"/>
</dbReference>
<name>A0A931F704_9FIRM</name>
<dbReference type="InterPro" id="IPR036907">
    <property type="entry name" value="5'-Nucleotdase_C_sf"/>
</dbReference>
<dbReference type="Pfam" id="PF02872">
    <property type="entry name" value="5_nucleotid_C"/>
    <property type="match status" value="1"/>
</dbReference>
<protein>
    <submittedName>
        <fullName evidence="2">Leucine-rich repeat protein</fullName>
    </submittedName>
</protein>
<dbReference type="EMBL" id="JADPIE010000002">
    <property type="protein sequence ID" value="MBF8436121.1"/>
    <property type="molecule type" value="Genomic_DNA"/>
</dbReference>
<dbReference type="SUPFAM" id="SSF52058">
    <property type="entry name" value="L domain-like"/>
    <property type="match status" value="1"/>
</dbReference>
<dbReference type="PANTHER" id="PTHR45661">
    <property type="entry name" value="SURFACE ANTIGEN"/>
    <property type="match status" value="1"/>
</dbReference>
<comment type="caution">
    <text evidence="2">The sequence shown here is derived from an EMBL/GenBank/DDBJ whole genome shotgun (WGS) entry which is preliminary data.</text>
</comment>
<dbReference type="PANTHER" id="PTHR45661:SF3">
    <property type="entry name" value="IG-LIKE DOMAIN-CONTAINING PROTEIN"/>
    <property type="match status" value="1"/>
</dbReference>
<feature type="domain" description="5'-Nucleotidase C-terminal" evidence="1">
    <location>
        <begin position="609"/>
        <end position="743"/>
    </location>
</feature>
<sequence length="792" mass="87685">MISKSIKVLFTIVLSLTILLILTSCDSSSSSNSSDLILVNDYEVNITVIDSHTEESIAGAEVSLGDKTAITDVNGLAKFNSVEEGQYSLSVTAEDYKLADKGVITIDSDSTTFIINMEQIIIISEEYFTFDSSTGTIIDYNPEGGLDVVIPATIDGIKVVEIGNEAFMNKQLTGVSIPYGIEIIGDRAFRDNQIKILILPDSIKSIGYQSFRLNEIKSLKLSREMESIGLEAFRNNELTKLIIPENIKIIEEESFRRNNLIEVVFEGTPKTFERRAFYQNQLESFEIPEGLKIIDEGALSYNKLNSITIPDTITEMGINVFLDNEFTELPKLPVSITTLPAGIFYNNKITNIAMPDHITIIGERAFRGNNIVSISAEDFNNVTIIESAAFPENQISSLEFSTKITEVRDQAFHHNNLKSLDIPESLAKVGQSAFYYNQLEELKIANDVEIDNYVFRENQLTKIIIGENVTLGKSLLTGEFGDPENNVFRNIYENQGAGIYIGEQKGSWTKVYEININDVQNGSANVTVNKTLASEGEIVTVNISEIESGKEFKSIQINDGFITTNEKIAGEKYTFTMPAETVTVTIKLEQIPGVFITEVILTGGATIADRFASSNTAANLIADAIREKTSADIATITSTIVESGVEIAAGSLTEDELLSLYSSFIDDRKAVIGEMKGARIKELLLEESQKFNDIRLQVSGMVYNIYLNSSGDAYKIDDVSLADGSPVYDSELYTITFNSFNFNDYNLVEGDDITIITTTQETEKEMLLNYVNNLKAPIPESLADFRIQIIQD</sequence>
<dbReference type="Pfam" id="PF13620">
    <property type="entry name" value="CarboxypepD_reg"/>
    <property type="match status" value="1"/>
</dbReference>
<evidence type="ECO:0000259" key="1">
    <source>
        <dbReference type="Pfam" id="PF02872"/>
    </source>
</evidence>
<dbReference type="Gene3D" id="3.80.10.10">
    <property type="entry name" value="Ribonuclease Inhibitor"/>
    <property type="match status" value="2"/>
</dbReference>
<reference evidence="2" key="1">
    <citation type="submission" date="2020-11" db="EMBL/GenBank/DDBJ databases">
        <title>Halonatronomonas betainensis gen. nov., sp. nov. a novel haloalkaliphilic representative of the family Halanaerobiacae capable of betaine degradation.</title>
        <authorList>
            <person name="Boltyanskaya Y."/>
            <person name="Kevbrin V."/>
            <person name="Detkova E."/>
            <person name="Grouzdev D.S."/>
            <person name="Koziaeva V."/>
            <person name="Zhilina T."/>
        </authorList>
    </citation>
    <scope>NUCLEOTIDE SEQUENCE</scope>
    <source>
        <strain evidence="2">Z-7014</strain>
    </source>
</reference>